<feature type="compositionally biased region" description="Basic and acidic residues" evidence="1">
    <location>
        <begin position="53"/>
        <end position="62"/>
    </location>
</feature>
<protein>
    <submittedName>
        <fullName evidence="3">Uncharacterized protein</fullName>
    </submittedName>
</protein>
<name>A0A5D3CRN2_CUCMM</name>
<proteinExistence type="predicted"/>
<accession>A0A5D3CRN2</accession>
<evidence type="ECO:0000256" key="1">
    <source>
        <dbReference type="SAM" id="MobiDB-lite"/>
    </source>
</evidence>
<dbReference type="Proteomes" id="UP000321393">
    <property type="component" value="Unassembled WGS sequence"/>
</dbReference>
<dbReference type="Proteomes" id="UP000321947">
    <property type="component" value="Unassembled WGS sequence"/>
</dbReference>
<organism evidence="3 5">
    <name type="scientific">Cucumis melo var. makuwa</name>
    <name type="common">Oriental melon</name>
    <dbReference type="NCBI Taxonomy" id="1194695"/>
    <lineage>
        <taxon>Eukaryota</taxon>
        <taxon>Viridiplantae</taxon>
        <taxon>Streptophyta</taxon>
        <taxon>Embryophyta</taxon>
        <taxon>Tracheophyta</taxon>
        <taxon>Spermatophyta</taxon>
        <taxon>Magnoliopsida</taxon>
        <taxon>eudicotyledons</taxon>
        <taxon>Gunneridae</taxon>
        <taxon>Pentapetalae</taxon>
        <taxon>rosids</taxon>
        <taxon>fabids</taxon>
        <taxon>Cucurbitales</taxon>
        <taxon>Cucurbitaceae</taxon>
        <taxon>Benincaseae</taxon>
        <taxon>Cucumis</taxon>
    </lineage>
</organism>
<feature type="compositionally biased region" description="Polar residues" evidence="1">
    <location>
        <begin position="36"/>
        <end position="46"/>
    </location>
</feature>
<evidence type="ECO:0000313" key="4">
    <source>
        <dbReference type="Proteomes" id="UP000321393"/>
    </source>
</evidence>
<dbReference type="EMBL" id="SSTE01013251">
    <property type="protein sequence ID" value="KAA0047383.1"/>
    <property type="molecule type" value="Genomic_DNA"/>
</dbReference>
<evidence type="ECO:0000313" key="3">
    <source>
        <dbReference type="EMBL" id="TYK14060.1"/>
    </source>
</evidence>
<sequence>MPASAHCLNIIVANKIIGTWAECAKRKVEQKHKVASNRNNPYSSGSRKLIGKRGAENDKIEN</sequence>
<evidence type="ECO:0000313" key="2">
    <source>
        <dbReference type="EMBL" id="KAA0047383.1"/>
    </source>
</evidence>
<dbReference type="EMBL" id="SSTD01009625">
    <property type="protein sequence ID" value="TYK14060.1"/>
    <property type="molecule type" value="Genomic_DNA"/>
</dbReference>
<comment type="caution">
    <text evidence="3">The sequence shown here is derived from an EMBL/GenBank/DDBJ whole genome shotgun (WGS) entry which is preliminary data.</text>
</comment>
<gene>
    <name evidence="3" type="ORF">E5676_scaffold363G00370</name>
    <name evidence="2" type="ORF">E6C27_scaffold754G00380</name>
</gene>
<reference evidence="4 5" key="1">
    <citation type="submission" date="2019-08" db="EMBL/GenBank/DDBJ databases">
        <title>Draft genome sequences of two oriental melons (Cucumis melo L. var makuwa).</title>
        <authorList>
            <person name="Kwon S.-Y."/>
        </authorList>
    </citation>
    <scope>NUCLEOTIDE SEQUENCE [LARGE SCALE GENOMIC DNA]</scope>
    <source>
        <strain evidence="5">cv. Chang Bougi</strain>
        <strain evidence="4">cv. SW 3</strain>
        <tissue evidence="3">Leaf</tissue>
    </source>
</reference>
<evidence type="ECO:0000313" key="5">
    <source>
        <dbReference type="Proteomes" id="UP000321947"/>
    </source>
</evidence>
<feature type="region of interest" description="Disordered" evidence="1">
    <location>
        <begin position="30"/>
        <end position="62"/>
    </location>
</feature>
<dbReference type="AlphaFoldDB" id="A0A5D3CRN2"/>